<dbReference type="PANTHER" id="PTHR30255">
    <property type="entry name" value="SINGLE-STRANDED-DNA-SPECIFIC EXONUCLEASE RECJ"/>
    <property type="match status" value="1"/>
</dbReference>
<evidence type="ECO:0000256" key="5">
    <source>
        <dbReference type="ARBA" id="ARBA00022839"/>
    </source>
</evidence>
<dbReference type="InterPro" id="IPR004610">
    <property type="entry name" value="RecJ"/>
</dbReference>
<keyword evidence="3" id="KW-0540">Nuclease</keyword>
<feature type="domain" description="RecJ OB" evidence="8">
    <location>
        <begin position="466"/>
        <end position="567"/>
    </location>
</feature>
<dbReference type="OrthoDB" id="9809852at2"/>
<dbReference type="GO" id="GO:0003676">
    <property type="term" value="F:nucleic acid binding"/>
    <property type="evidence" value="ECO:0007669"/>
    <property type="project" value="InterPro"/>
</dbReference>
<organism evidence="9 10">
    <name type="scientific">Geotalea daltonii (strain DSM 22248 / JCM 15807 / FRC-32)</name>
    <name type="common">Geobacter daltonii</name>
    <dbReference type="NCBI Taxonomy" id="316067"/>
    <lineage>
        <taxon>Bacteria</taxon>
        <taxon>Pseudomonadati</taxon>
        <taxon>Thermodesulfobacteriota</taxon>
        <taxon>Desulfuromonadia</taxon>
        <taxon>Geobacterales</taxon>
        <taxon>Geobacteraceae</taxon>
        <taxon>Geotalea</taxon>
    </lineage>
</organism>
<comment type="similarity">
    <text evidence="1">Belongs to the RecJ family.</text>
</comment>
<evidence type="ECO:0000259" key="7">
    <source>
        <dbReference type="Pfam" id="PF02272"/>
    </source>
</evidence>
<evidence type="ECO:0000313" key="10">
    <source>
        <dbReference type="Proteomes" id="UP000007721"/>
    </source>
</evidence>
<dbReference type="AlphaFoldDB" id="B9M5N0"/>
<feature type="domain" description="DHHA1" evidence="7">
    <location>
        <begin position="361"/>
        <end position="450"/>
    </location>
</feature>
<keyword evidence="10" id="KW-1185">Reference proteome</keyword>
<dbReference type="GO" id="GO:0006310">
    <property type="term" value="P:DNA recombination"/>
    <property type="evidence" value="ECO:0007669"/>
    <property type="project" value="InterPro"/>
</dbReference>
<proteinExistence type="inferred from homology"/>
<dbReference type="EMBL" id="CP001390">
    <property type="protein sequence ID" value="ACM21789.1"/>
    <property type="molecule type" value="Genomic_DNA"/>
</dbReference>
<dbReference type="InterPro" id="IPR001667">
    <property type="entry name" value="DDH_dom"/>
</dbReference>
<dbReference type="Gene3D" id="3.10.310.30">
    <property type="match status" value="1"/>
</dbReference>
<dbReference type="InterPro" id="IPR003156">
    <property type="entry name" value="DHHA1_dom"/>
</dbReference>
<dbReference type="HOGENOM" id="CLU_009736_5_2_7"/>
<gene>
    <name evidence="9" type="primary">recJ</name>
    <name evidence="9" type="ordered locus">Geob_3446</name>
</gene>
<dbReference type="KEGG" id="geo:Geob_3446"/>
<dbReference type="GO" id="GO:0008409">
    <property type="term" value="F:5'-3' exonuclease activity"/>
    <property type="evidence" value="ECO:0007669"/>
    <property type="project" value="InterPro"/>
</dbReference>
<dbReference type="SUPFAM" id="SSF64182">
    <property type="entry name" value="DHH phosphoesterases"/>
    <property type="match status" value="1"/>
</dbReference>
<dbReference type="STRING" id="316067.Geob_3446"/>
<dbReference type="RefSeq" id="WP_012648517.1">
    <property type="nucleotide sequence ID" value="NC_011979.1"/>
</dbReference>
<evidence type="ECO:0000259" key="6">
    <source>
        <dbReference type="Pfam" id="PF01368"/>
    </source>
</evidence>
<evidence type="ECO:0000256" key="2">
    <source>
        <dbReference type="ARBA" id="ARBA00019841"/>
    </source>
</evidence>
<dbReference type="PANTHER" id="PTHR30255:SF2">
    <property type="entry name" value="SINGLE-STRANDED-DNA-SPECIFIC EXONUCLEASE RECJ"/>
    <property type="match status" value="1"/>
</dbReference>
<evidence type="ECO:0000256" key="4">
    <source>
        <dbReference type="ARBA" id="ARBA00022801"/>
    </source>
</evidence>
<dbReference type="Pfam" id="PF01368">
    <property type="entry name" value="DHH"/>
    <property type="match status" value="1"/>
</dbReference>
<keyword evidence="5 9" id="KW-0269">Exonuclease</keyword>
<dbReference type="Pfam" id="PF17768">
    <property type="entry name" value="RecJ_OB"/>
    <property type="match status" value="1"/>
</dbReference>
<feature type="domain" description="DDH" evidence="6">
    <location>
        <begin position="83"/>
        <end position="240"/>
    </location>
</feature>
<dbReference type="InterPro" id="IPR038763">
    <property type="entry name" value="DHH_sf"/>
</dbReference>
<dbReference type="Pfam" id="PF02272">
    <property type="entry name" value="DHHA1"/>
    <property type="match status" value="1"/>
</dbReference>
<dbReference type="InterPro" id="IPR041122">
    <property type="entry name" value="RecJ_OB"/>
</dbReference>
<reference evidence="9 10" key="1">
    <citation type="submission" date="2009-01" db="EMBL/GenBank/DDBJ databases">
        <title>Complete sequence of Geobacter sp. FRC-32.</title>
        <authorList>
            <consortium name="US DOE Joint Genome Institute"/>
            <person name="Lucas S."/>
            <person name="Copeland A."/>
            <person name="Lapidus A."/>
            <person name="Glavina del Rio T."/>
            <person name="Dalin E."/>
            <person name="Tice H."/>
            <person name="Bruce D."/>
            <person name="Goodwin L."/>
            <person name="Pitluck S."/>
            <person name="Saunders E."/>
            <person name="Brettin T."/>
            <person name="Detter J.C."/>
            <person name="Han C."/>
            <person name="Larimer F."/>
            <person name="Land M."/>
            <person name="Hauser L."/>
            <person name="Kyrpides N."/>
            <person name="Ovchinnikova G."/>
            <person name="Kostka J."/>
            <person name="Richardson P."/>
        </authorList>
    </citation>
    <scope>NUCLEOTIDE SEQUENCE [LARGE SCALE GENOMIC DNA]</scope>
    <source>
        <strain evidence="10">DSM 22248 / JCM 15807 / FRC-32</strain>
    </source>
</reference>
<evidence type="ECO:0000259" key="8">
    <source>
        <dbReference type="Pfam" id="PF17768"/>
    </source>
</evidence>
<dbReference type="InterPro" id="IPR051673">
    <property type="entry name" value="SSDNA_exonuclease_RecJ"/>
</dbReference>
<evidence type="ECO:0000256" key="1">
    <source>
        <dbReference type="ARBA" id="ARBA00005915"/>
    </source>
</evidence>
<dbReference type="Gene3D" id="3.90.1640.30">
    <property type="match status" value="1"/>
</dbReference>
<evidence type="ECO:0000313" key="9">
    <source>
        <dbReference type="EMBL" id="ACM21789.1"/>
    </source>
</evidence>
<name>B9M5N0_GEODF</name>
<protein>
    <recommendedName>
        <fullName evidence="2">Single-stranded-DNA-specific exonuclease RecJ</fullName>
    </recommendedName>
</protein>
<accession>B9M5N0</accession>
<keyword evidence="4" id="KW-0378">Hydrolase</keyword>
<dbReference type="GO" id="GO:0006281">
    <property type="term" value="P:DNA repair"/>
    <property type="evidence" value="ECO:0007669"/>
    <property type="project" value="InterPro"/>
</dbReference>
<sequence>MHHKLEKRWELRKSEPDDVERLVSAGVATPLLARLLLNRVPCDCKAAASFFTSSLAELHDPYMLLGMESAVERLLRAAVGKEKICIHGDYDVDGITSVVLLLTFFQTIGIDACYIIPDRLVDGYGLSADAVDKAARLKTDVMVTVDCGITALAEAKLCAEAGIDLIITDHHTPGEALPDACAVINPNQKGCNYPFKALAGVGVAFNLVIALRSRLRAEGFFSGRAEPNLREYLDLVALGTIADVVPLIDQNRILAKYGLMELSQSHRPGIQALKRVAGITGDVGCGAVGFRLAPRLNAAGRLENAAMAVELLLCKDLKSAEPLAAALDASNAERQAVEREILNDALQMVRDDAAFKGRKSIVLASEEWHSGVIGIVASRLVDLYHRPTILIALKDGNGKGSGRSIAGFHLHEALTACAEHLVKFGGHKHAAGLAIAEETLQAFVERFNEIADGLLTPEDLIPVLLIDAELKAEDLTLDLVSELERMKPFGMGNPEPVFLLQDAEVLESRIVKDTHLKLRLQVEAKKFEAIAFSMAGRVSVGERIDLAFSPAINNWNGRSSLQLTVKDLRRAGGI</sequence>
<dbReference type="eggNOG" id="COG0608">
    <property type="taxonomic scope" value="Bacteria"/>
</dbReference>
<evidence type="ECO:0000256" key="3">
    <source>
        <dbReference type="ARBA" id="ARBA00022722"/>
    </source>
</evidence>
<dbReference type="NCBIfam" id="TIGR00644">
    <property type="entry name" value="recJ"/>
    <property type="match status" value="1"/>
</dbReference>
<dbReference type="Proteomes" id="UP000007721">
    <property type="component" value="Chromosome"/>
</dbReference>